<feature type="transmembrane region" description="Helical" evidence="9">
    <location>
        <begin position="264"/>
        <end position="285"/>
    </location>
</feature>
<dbReference type="PANTHER" id="PTHR33362:SF2">
    <property type="entry name" value="TRAP TRANSPORTER LARGE PERMEASE PROTEIN"/>
    <property type="match status" value="1"/>
</dbReference>
<keyword evidence="3" id="KW-1003">Cell membrane</keyword>
<reference evidence="12 13" key="1">
    <citation type="journal article" date="2014" name="Microbiology">
        <title>Unravelling the complete genome sequence of Advenella mimigardefordensis strain DPN7T and novel insights in the catabolism of the xenobiotic polythioester precursor 3,3'-dithiodipropionate.</title>
        <authorList>
            <person name="Wubbeler J.H."/>
            <person name="Hiessl S."/>
            <person name="Schuldes J."/>
            <person name="Thurmer A."/>
            <person name="Daniel R."/>
            <person name="Steinbuchel A."/>
        </authorList>
    </citation>
    <scope>NUCLEOTIDE SEQUENCE [LARGE SCALE GENOMIC DNA]</scope>
    <source>
        <strain evidence="13">DSM 17166 / LMG 22922 / DPN7</strain>
    </source>
</reference>
<dbReference type="Pfam" id="PF04290">
    <property type="entry name" value="DctQ"/>
    <property type="match status" value="1"/>
</dbReference>
<feature type="transmembrane region" description="Helical" evidence="9">
    <location>
        <begin position="346"/>
        <end position="371"/>
    </location>
</feature>
<name>W0P9Y8_ADVMD</name>
<dbReference type="STRING" id="1247726.MIM_c01020"/>
<dbReference type="PATRIC" id="fig|1247726.3.peg.113"/>
<protein>
    <submittedName>
        <fullName evidence="12">TRAP transporter permease DctQ-DctM domain-containing protein</fullName>
    </submittedName>
</protein>
<feature type="transmembrane region" description="Helical" evidence="9">
    <location>
        <begin position="154"/>
        <end position="171"/>
    </location>
</feature>
<feature type="transmembrane region" description="Helical" evidence="9">
    <location>
        <begin position="112"/>
        <end position="134"/>
    </location>
</feature>
<keyword evidence="13" id="KW-1185">Reference proteome</keyword>
<organism evidence="12 13">
    <name type="scientific">Advenella mimigardefordensis (strain DSM 17166 / LMG 22922 / DPN7)</name>
    <dbReference type="NCBI Taxonomy" id="1247726"/>
    <lineage>
        <taxon>Bacteria</taxon>
        <taxon>Pseudomonadati</taxon>
        <taxon>Pseudomonadota</taxon>
        <taxon>Betaproteobacteria</taxon>
        <taxon>Burkholderiales</taxon>
        <taxon>Alcaligenaceae</taxon>
    </lineage>
</organism>
<feature type="transmembrane region" description="Helical" evidence="9">
    <location>
        <begin position="450"/>
        <end position="468"/>
    </location>
</feature>
<feature type="transmembrane region" description="Helical" evidence="9">
    <location>
        <begin position="183"/>
        <end position="200"/>
    </location>
</feature>
<feature type="transmembrane region" description="Helical" evidence="9">
    <location>
        <begin position="212"/>
        <end position="243"/>
    </location>
</feature>
<dbReference type="InterPro" id="IPR055348">
    <property type="entry name" value="DctQ"/>
</dbReference>
<dbReference type="InterPro" id="IPR010656">
    <property type="entry name" value="DctM"/>
</dbReference>
<dbReference type="GO" id="GO:0005886">
    <property type="term" value="C:plasma membrane"/>
    <property type="evidence" value="ECO:0007669"/>
    <property type="project" value="UniProtKB-SubCell"/>
</dbReference>
<feature type="transmembrane region" description="Helical" evidence="9">
    <location>
        <begin position="548"/>
        <end position="566"/>
    </location>
</feature>
<evidence type="ECO:0000256" key="1">
    <source>
        <dbReference type="ARBA" id="ARBA00004429"/>
    </source>
</evidence>
<gene>
    <name evidence="12" type="ORF">MIM_c01020</name>
</gene>
<dbReference type="eggNOG" id="COG3090">
    <property type="taxonomic scope" value="Bacteria"/>
</dbReference>
<dbReference type="HOGENOM" id="CLU_019824_4_1_4"/>
<keyword evidence="2 8" id="KW-0813">Transport</keyword>
<accession>W0P9Y8</accession>
<evidence type="ECO:0000256" key="7">
    <source>
        <dbReference type="ARBA" id="ARBA00023136"/>
    </source>
</evidence>
<evidence type="ECO:0000256" key="5">
    <source>
        <dbReference type="ARBA" id="ARBA00022692"/>
    </source>
</evidence>
<dbReference type="AlphaFoldDB" id="W0P9Y8"/>
<keyword evidence="5 9" id="KW-0812">Transmembrane</keyword>
<feature type="transmembrane region" description="Helical" evidence="9">
    <location>
        <begin position="38"/>
        <end position="62"/>
    </location>
</feature>
<dbReference type="EMBL" id="CP003915">
    <property type="protein sequence ID" value="AHG62205.1"/>
    <property type="molecule type" value="Genomic_DNA"/>
</dbReference>
<keyword evidence="4 8" id="KW-0997">Cell inner membrane</keyword>
<sequence>MEMLLKSEVRTLVQGQEAEKQNLLSQSLVNLNSILMKLVALVAVLLLCVESIILFVGVISRYVFHSPIFWSDEAATLIFIWLTMFGAVLALDRNEHMRLTAIVSKLSDSKKALFETYSMLIVLLFLSCILVPSYEHVIEQMFITSPALEIPDGYRTLAIFTGVVLMMVSAMARLSKIANARQLLLCLLFITAVGSLFWWLTPVWQAMGNYNLLVFFVLLIGFSVLGAVPIAFSFGIGTLSYILSVTDSPLMIVVGRLDEGVSHAVLLAIPLFVFLGALLQISGMAKNMINFMASLLGHVRGGLQFVLLGAMFLVSGISGSKVADMAAVAPALFPEMKKRGENPEELAALLSSTGAMTETIPPSLVLITIGAVCGVSISALFIGGVLPAVVCTLAIAFMCWLRARKTDTSAIQKQSAKVIGKTFLIALPALLLPFLIRACVVEGVATATEVATIGIFYIIVVGFIAHLFQRQIEFKRIYGMLVEAVSLSGAILLIIGMATAMAWALTQSGFAATLIELMTNIPGGKIGFLLVSIVMFILLGSLLEGIPAIVLFGPLLFPAAHALGINDVHYSMVVILAMGLGLFAPPLGVGFYAACAISKVSPDGVFNKVWGYLLVLLLMLFVIAFVPWISTVFL</sequence>
<comment type="subcellular location">
    <subcellularLocation>
        <location evidence="1 8">Cell inner membrane</location>
        <topology evidence="1 8">Multi-pass membrane protein</topology>
    </subcellularLocation>
</comment>
<keyword evidence="7 9" id="KW-0472">Membrane</keyword>
<dbReference type="InterPro" id="IPR004681">
    <property type="entry name" value="TRAP_DctM"/>
</dbReference>
<dbReference type="KEGG" id="amim:MIM_c01020"/>
<dbReference type="eggNOG" id="COG1593">
    <property type="taxonomic scope" value="Bacteria"/>
</dbReference>
<evidence type="ECO:0000256" key="6">
    <source>
        <dbReference type="ARBA" id="ARBA00022989"/>
    </source>
</evidence>
<dbReference type="NCBIfam" id="TIGR00786">
    <property type="entry name" value="dctM"/>
    <property type="match status" value="1"/>
</dbReference>
<dbReference type="Pfam" id="PF06808">
    <property type="entry name" value="DctM"/>
    <property type="match status" value="1"/>
</dbReference>
<feature type="domain" description="Tripartite ATP-independent periplasmic transporters DctQ component" evidence="10">
    <location>
        <begin position="52"/>
        <end position="175"/>
    </location>
</feature>
<evidence type="ECO:0000313" key="13">
    <source>
        <dbReference type="Proteomes" id="UP000019095"/>
    </source>
</evidence>
<feature type="transmembrane region" description="Helical" evidence="9">
    <location>
        <begin position="305"/>
        <end position="334"/>
    </location>
</feature>
<evidence type="ECO:0000259" key="10">
    <source>
        <dbReference type="Pfam" id="PF04290"/>
    </source>
</evidence>
<feature type="transmembrane region" description="Helical" evidence="9">
    <location>
        <begin position="526"/>
        <end position="543"/>
    </location>
</feature>
<feature type="transmembrane region" description="Helical" evidence="9">
    <location>
        <begin position="422"/>
        <end position="444"/>
    </location>
</feature>
<evidence type="ECO:0000256" key="8">
    <source>
        <dbReference type="RuleBase" id="RU369079"/>
    </source>
</evidence>
<evidence type="ECO:0000313" key="12">
    <source>
        <dbReference type="EMBL" id="AHG62205.1"/>
    </source>
</evidence>
<evidence type="ECO:0000256" key="4">
    <source>
        <dbReference type="ARBA" id="ARBA00022519"/>
    </source>
</evidence>
<feature type="transmembrane region" description="Helical" evidence="9">
    <location>
        <begin position="74"/>
        <end position="91"/>
    </location>
</feature>
<feature type="transmembrane region" description="Helical" evidence="9">
    <location>
        <begin position="572"/>
        <end position="597"/>
    </location>
</feature>
<evidence type="ECO:0000256" key="2">
    <source>
        <dbReference type="ARBA" id="ARBA00022448"/>
    </source>
</evidence>
<keyword evidence="6 9" id="KW-1133">Transmembrane helix</keyword>
<evidence type="ECO:0000256" key="9">
    <source>
        <dbReference type="SAM" id="Phobius"/>
    </source>
</evidence>
<proteinExistence type="predicted"/>
<feature type="transmembrane region" description="Helical" evidence="9">
    <location>
        <begin position="609"/>
        <end position="629"/>
    </location>
</feature>
<evidence type="ECO:0000256" key="3">
    <source>
        <dbReference type="ARBA" id="ARBA00022475"/>
    </source>
</evidence>
<comment type="function">
    <text evidence="8">Part of the tripartite ATP-independent periplasmic (TRAP) transport system.</text>
</comment>
<dbReference type="Proteomes" id="UP000019095">
    <property type="component" value="Chromosome"/>
</dbReference>
<feature type="domain" description="TRAP C4-dicarboxylate transport system permease DctM subunit" evidence="11">
    <location>
        <begin position="218"/>
        <end position="629"/>
    </location>
</feature>
<dbReference type="GO" id="GO:0022857">
    <property type="term" value="F:transmembrane transporter activity"/>
    <property type="evidence" value="ECO:0007669"/>
    <property type="project" value="UniProtKB-UniRule"/>
</dbReference>
<feature type="transmembrane region" description="Helical" evidence="9">
    <location>
        <begin position="377"/>
        <end position="401"/>
    </location>
</feature>
<dbReference type="PANTHER" id="PTHR33362">
    <property type="entry name" value="SIALIC ACID TRAP TRANSPORTER PERMEASE PROTEIN SIAT-RELATED"/>
    <property type="match status" value="1"/>
</dbReference>
<feature type="transmembrane region" description="Helical" evidence="9">
    <location>
        <begin position="480"/>
        <end position="506"/>
    </location>
</feature>
<evidence type="ECO:0000259" key="11">
    <source>
        <dbReference type="Pfam" id="PF06808"/>
    </source>
</evidence>